<dbReference type="FunFam" id="3.80.30.20:FF:000001">
    <property type="entry name" value="tRNA-2-methylthio-N(6)-dimethylallyladenosine synthase 2"/>
    <property type="match status" value="1"/>
</dbReference>
<dbReference type="GO" id="GO:0035597">
    <property type="term" value="F:tRNA-2-methylthio-N(6)-dimethylallyladenosine(37) synthase activity"/>
    <property type="evidence" value="ECO:0007669"/>
    <property type="project" value="UniProtKB-EC"/>
</dbReference>
<feature type="domain" description="Radical SAM core" evidence="14">
    <location>
        <begin position="127"/>
        <end position="377"/>
    </location>
</feature>
<protein>
    <recommendedName>
        <fullName evidence="10">tRNA-2-methylthio-N(6)-dimethylallyladenosine synthase</fullName>
        <ecNumber evidence="9">2.8.4.3</ecNumber>
    </recommendedName>
    <alternativeName>
        <fullName evidence="12">(Dimethylallyl)adenosine tRNA methylthiotransferase MiaB</fullName>
    </alternativeName>
    <alternativeName>
        <fullName evidence="11">tRNA-i(6)A37 methylthiotransferase</fullName>
    </alternativeName>
</protein>
<dbReference type="InterPro" id="IPR038135">
    <property type="entry name" value="Methylthiotransferase_N_sf"/>
</dbReference>
<dbReference type="SUPFAM" id="SSF102114">
    <property type="entry name" value="Radical SAM enzymes"/>
    <property type="match status" value="1"/>
</dbReference>
<dbReference type="GO" id="GO:0046872">
    <property type="term" value="F:metal ion binding"/>
    <property type="evidence" value="ECO:0007669"/>
    <property type="project" value="UniProtKB-KW"/>
</dbReference>
<dbReference type="NCBIfam" id="TIGR00089">
    <property type="entry name" value="MiaB/RimO family radical SAM methylthiotransferase"/>
    <property type="match status" value="1"/>
</dbReference>
<dbReference type="SFLD" id="SFLDS00029">
    <property type="entry name" value="Radical_SAM"/>
    <property type="match status" value="1"/>
</dbReference>
<evidence type="ECO:0000256" key="2">
    <source>
        <dbReference type="ARBA" id="ARBA00003234"/>
    </source>
</evidence>
<dbReference type="GO" id="GO:0005829">
    <property type="term" value="C:cytosol"/>
    <property type="evidence" value="ECO:0007669"/>
    <property type="project" value="TreeGrafter"/>
</dbReference>
<keyword evidence="8" id="KW-0411">Iron-sulfur</keyword>
<keyword evidence="5" id="KW-0949">S-adenosyl-L-methionine</keyword>
<evidence type="ECO:0000256" key="12">
    <source>
        <dbReference type="ARBA" id="ARBA00081141"/>
    </source>
</evidence>
<accession>A0A2H0WSJ5</accession>
<dbReference type="InterPro" id="IPR023404">
    <property type="entry name" value="rSAM_horseshoe"/>
</dbReference>
<evidence type="ECO:0000259" key="14">
    <source>
        <dbReference type="PROSITE" id="PS51918"/>
    </source>
</evidence>
<dbReference type="InterPro" id="IPR007197">
    <property type="entry name" value="rSAM"/>
</dbReference>
<keyword evidence="6" id="KW-0479">Metal-binding</keyword>
<sequence>MIMKYYIKTFGCQQNVSDSQRIRSAFSAREMEETDDYRDADYVMINTCMVRQSAENRIAGLVNNLAKIKALKRKKKQILKIIVTGCMVGLAKRDTSGKYSKIMHERLPEVDEFVPIEEFGYDLSPVRSDTKNAWLPISNGCNNFCSYCTVPYSRGEEISRPYEDIVKEALKLKREGYTHITLLGQNVNSYGSDLIQKGSYPDIKPVFVKHLGKKRIPTLFPFLLSEIAQMGFESVNFMSSNPWDFSEALINVIARHKNITRVIHLPVQSGDSNVLKRMNRWYTDQEYLQLVSNIRREIPDAKFTTDIVVGFCGETDEEFNNTVRLCKKVKFQKAYISMYSPRYGTTAYKTIKDDIAYIVKKKRWCILENLINKPNLKKAV</sequence>
<name>A0A2H0WSJ5_9BACT</name>
<feature type="domain" description="MTTase N-terminal" evidence="13">
    <location>
        <begin position="3"/>
        <end position="131"/>
    </location>
</feature>
<dbReference type="GO" id="GO:0051539">
    <property type="term" value="F:4 iron, 4 sulfur cluster binding"/>
    <property type="evidence" value="ECO:0007669"/>
    <property type="project" value="UniProtKB-KW"/>
</dbReference>
<keyword evidence="7" id="KW-0408">Iron</keyword>
<evidence type="ECO:0000313" key="15">
    <source>
        <dbReference type="EMBL" id="PIS15597.1"/>
    </source>
</evidence>
<evidence type="ECO:0000256" key="11">
    <source>
        <dbReference type="ARBA" id="ARBA00080698"/>
    </source>
</evidence>
<dbReference type="PROSITE" id="PS51918">
    <property type="entry name" value="RADICAL_SAM"/>
    <property type="match status" value="1"/>
</dbReference>
<dbReference type="PANTHER" id="PTHR43020">
    <property type="entry name" value="CDK5 REGULATORY SUBUNIT-ASSOCIATED PROTEIN 1"/>
    <property type="match status" value="1"/>
</dbReference>
<comment type="function">
    <text evidence="2">Catalyzes the methylthiolation of N6-(dimethylallyl)adenosine (i(6)A), leading to the formation of 2-methylthio-N6-(dimethylallyl)adenosine (ms(2)i(6)A) at position 37 in tRNAs that read codons beginning with uridine.</text>
</comment>
<comment type="cofactor">
    <cofactor evidence="1">
        <name>[4Fe-4S] cluster</name>
        <dbReference type="ChEBI" id="CHEBI:49883"/>
    </cofactor>
</comment>
<dbReference type="EMBL" id="PEZG01000059">
    <property type="protein sequence ID" value="PIS15597.1"/>
    <property type="molecule type" value="Genomic_DNA"/>
</dbReference>
<dbReference type="Gene3D" id="3.80.30.20">
    <property type="entry name" value="tm_1862 like domain"/>
    <property type="match status" value="1"/>
</dbReference>
<dbReference type="SMART" id="SM00729">
    <property type="entry name" value="Elp3"/>
    <property type="match status" value="1"/>
</dbReference>
<evidence type="ECO:0000256" key="1">
    <source>
        <dbReference type="ARBA" id="ARBA00001966"/>
    </source>
</evidence>
<dbReference type="SFLD" id="SFLDG01082">
    <property type="entry name" value="B12-binding_domain_containing"/>
    <property type="match status" value="1"/>
</dbReference>
<dbReference type="PROSITE" id="PS01278">
    <property type="entry name" value="MTTASE_RADICAL"/>
    <property type="match status" value="1"/>
</dbReference>
<dbReference type="AlphaFoldDB" id="A0A2H0WSJ5"/>
<gene>
    <name evidence="15" type="ORF">COT62_02830</name>
</gene>
<dbReference type="InterPro" id="IPR020612">
    <property type="entry name" value="Methylthiotransferase_CS"/>
</dbReference>
<evidence type="ECO:0000256" key="7">
    <source>
        <dbReference type="ARBA" id="ARBA00023004"/>
    </source>
</evidence>
<dbReference type="Pfam" id="PF04055">
    <property type="entry name" value="Radical_SAM"/>
    <property type="match status" value="1"/>
</dbReference>
<reference evidence="16" key="1">
    <citation type="submission" date="2017-09" db="EMBL/GenBank/DDBJ databases">
        <title>Depth-based differentiation of microbial function through sediment-hosted aquifers and enrichment of novel symbionts in the deep terrestrial subsurface.</title>
        <authorList>
            <person name="Probst A.J."/>
            <person name="Ladd B."/>
            <person name="Jarett J.K."/>
            <person name="Geller-Mcgrath D.E."/>
            <person name="Sieber C.M.K."/>
            <person name="Emerson J.B."/>
            <person name="Anantharaman K."/>
            <person name="Thomas B.C."/>
            <person name="Malmstrom R."/>
            <person name="Stieglmeier M."/>
            <person name="Klingl A."/>
            <person name="Woyke T."/>
            <person name="Ryan C.M."/>
            <person name="Banfield J.F."/>
        </authorList>
    </citation>
    <scope>NUCLEOTIDE SEQUENCE [LARGE SCALE GENOMIC DNA]</scope>
</reference>
<organism evidence="15 16">
    <name type="scientific">Candidatus Roizmanbacteria bacterium CG09_land_8_20_14_0_10_41_9</name>
    <dbReference type="NCBI Taxonomy" id="1974850"/>
    <lineage>
        <taxon>Bacteria</taxon>
        <taxon>Candidatus Roizmaniibacteriota</taxon>
    </lineage>
</organism>
<dbReference type="Gene3D" id="3.40.50.12160">
    <property type="entry name" value="Methylthiotransferase, N-terminal domain"/>
    <property type="match status" value="1"/>
</dbReference>
<evidence type="ECO:0000256" key="4">
    <source>
        <dbReference type="ARBA" id="ARBA00022679"/>
    </source>
</evidence>
<dbReference type="EC" id="2.8.4.3" evidence="9"/>
<dbReference type="InterPro" id="IPR013848">
    <property type="entry name" value="Methylthiotransferase_N"/>
</dbReference>
<dbReference type="CDD" id="cd01335">
    <property type="entry name" value="Radical_SAM"/>
    <property type="match status" value="1"/>
</dbReference>
<dbReference type="FunFam" id="3.40.50.12160:FF:000003">
    <property type="entry name" value="CDK5 regulatory subunit-associated protein 1"/>
    <property type="match status" value="1"/>
</dbReference>
<comment type="caution">
    <text evidence="15">The sequence shown here is derived from an EMBL/GenBank/DDBJ whole genome shotgun (WGS) entry which is preliminary data.</text>
</comment>
<evidence type="ECO:0000259" key="13">
    <source>
        <dbReference type="PROSITE" id="PS51449"/>
    </source>
</evidence>
<dbReference type="PROSITE" id="PS51449">
    <property type="entry name" value="MTTASE_N"/>
    <property type="match status" value="1"/>
</dbReference>
<evidence type="ECO:0000256" key="6">
    <source>
        <dbReference type="ARBA" id="ARBA00022723"/>
    </source>
</evidence>
<evidence type="ECO:0000256" key="10">
    <source>
        <dbReference type="ARBA" id="ARBA00068570"/>
    </source>
</evidence>
<evidence type="ECO:0000256" key="3">
    <source>
        <dbReference type="ARBA" id="ARBA00022485"/>
    </source>
</evidence>
<dbReference type="InterPro" id="IPR006638">
    <property type="entry name" value="Elp3/MiaA/NifB-like_rSAM"/>
</dbReference>
<keyword evidence="3" id="KW-0004">4Fe-4S</keyword>
<dbReference type="Proteomes" id="UP000231198">
    <property type="component" value="Unassembled WGS sequence"/>
</dbReference>
<proteinExistence type="predicted"/>
<evidence type="ECO:0000313" key="16">
    <source>
        <dbReference type="Proteomes" id="UP000231198"/>
    </source>
</evidence>
<dbReference type="PANTHER" id="PTHR43020:SF2">
    <property type="entry name" value="MITOCHONDRIAL TRNA METHYLTHIOTRANSFERASE CDK5RAP1"/>
    <property type="match status" value="1"/>
</dbReference>
<evidence type="ECO:0000256" key="5">
    <source>
        <dbReference type="ARBA" id="ARBA00022691"/>
    </source>
</evidence>
<evidence type="ECO:0000256" key="9">
    <source>
        <dbReference type="ARBA" id="ARBA00033765"/>
    </source>
</evidence>
<evidence type="ECO:0000256" key="8">
    <source>
        <dbReference type="ARBA" id="ARBA00023014"/>
    </source>
</evidence>
<dbReference type="Pfam" id="PF00919">
    <property type="entry name" value="UPF0004"/>
    <property type="match status" value="1"/>
</dbReference>
<keyword evidence="4" id="KW-0808">Transferase</keyword>
<dbReference type="InterPro" id="IPR005839">
    <property type="entry name" value="Methylthiotransferase"/>
</dbReference>
<dbReference type="InterPro" id="IPR058240">
    <property type="entry name" value="rSAM_sf"/>
</dbReference>